<accession>A0ABW5BQL7</accession>
<reference evidence="3" key="1">
    <citation type="journal article" date="2019" name="Int. J. Syst. Evol. Microbiol.">
        <title>The Global Catalogue of Microorganisms (GCM) 10K type strain sequencing project: providing services to taxonomists for standard genome sequencing and annotation.</title>
        <authorList>
            <consortium name="The Broad Institute Genomics Platform"/>
            <consortium name="The Broad Institute Genome Sequencing Center for Infectious Disease"/>
            <person name="Wu L."/>
            <person name="Ma J."/>
        </authorList>
    </citation>
    <scope>NUCLEOTIDE SEQUENCE [LARGE SCALE GENOMIC DNA]</scope>
    <source>
        <strain evidence="3">CGMCC 4.7192</strain>
    </source>
</reference>
<organism evidence="2 3">
    <name type="scientific">Kiloniella antarctica</name>
    <dbReference type="NCBI Taxonomy" id="1550907"/>
    <lineage>
        <taxon>Bacteria</taxon>
        <taxon>Pseudomonadati</taxon>
        <taxon>Pseudomonadota</taxon>
        <taxon>Alphaproteobacteria</taxon>
        <taxon>Rhodospirillales</taxon>
        <taxon>Kiloniellaceae</taxon>
        <taxon>Kiloniella</taxon>
    </lineage>
</organism>
<proteinExistence type="predicted"/>
<keyword evidence="3" id="KW-1185">Reference proteome</keyword>
<feature type="region of interest" description="Disordered" evidence="1">
    <location>
        <begin position="28"/>
        <end position="47"/>
    </location>
</feature>
<gene>
    <name evidence="2" type="ORF">ACFSKO_16450</name>
</gene>
<evidence type="ECO:0000256" key="1">
    <source>
        <dbReference type="SAM" id="MobiDB-lite"/>
    </source>
</evidence>
<evidence type="ECO:0000313" key="2">
    <source>
        <dbReference type="EMBL" id="MFD2207220.1"/>
    </source>
</evidence>
<dbReference type="EMBL" id="JBHUII010000011">
    <property type="protein sequence ID" value="MFD2207220.1"/>
    <property type="molecule type" value="Genomic_DNA"/>
</dbReference>
<dbReference type="Proteomes" id="UP001597294">
    <property type="component" value="Unassembled WGS sequence"/>
</dbReference>
<evidence type="ECO:0008006" key="4">
    <source>
        <dbReference type="Google" id="ProtNLM"/>
    </source>
</evidence>
<evidence type="ECO:0000313" key="3">
    <source>
        <dbReference type="Proteomes" id="UP001597294"/>
    </source>
</evidence>
<protein>
    <recommendedName>
        <fullName evidence="4">Peptidase S74 domain-containing protein</fullName>
    </recommendedName>
</protein>
<sequence>MQQSTSNSPWDKQSPYLETGFQKAEEILNGDNPNYYPGSTVVGFSPETQQALSNTRQMAMDGSSLQNAGLEQAEKTVNGDYLAEGNPYMQQAFNSAAQPMIDNFNKQIAPGIDSSFAKAGRLGSNAYADARNTAEQTVSNSLSDLSGKMAYQNYGDERNRQTQFSAMAPELAQSRYNDANQLARVGAAREGQSQAELGDQVNRYNFEQNKDANKLREYMTLVAGGSFGGTSNSSQPVYSNPTQSFLGNASSGLGIASGFASLFG</sequence>
<name>A0ABW5BQL7_9PROT</name>
<dbReference type="RefSeq" id="WP_380253635.1">
    <property type="nucleotide sequence ID" value="NZ_JBHUII010000011.1"/>
</dbReference>
<comment type="caution">
    <text evidence="2">The sequence shown here is derived from an EMBL/GenBank/DDBJ whole genome shotgun (WGS) entry which is preliminary data.</text>
</comment>